<gene>
    <name evidence="3" type="ORF">HMPREF9448_00853</name>
</gene>
<dbReference type="GeneID" id="77848164"/>
<dbReference type="InterPro" id="IPR029052">
    <property type="entry name" value="Metallo-depent_PP-like"/>
</dbReference>
<keyword evidence="4" id="KW-1185">Reference proteome</keyword>
<dbReference type="STRING" id="742726.HMPREF9448_00853"/>
<reference evidence="3 4" key="1">
    <citation type="submission" date="2012-08" db="EMBL/GenBank/DDBJ databases">
        <title>The Genome Sequence of Barnesiella intestinihominis YIT 11860.</title>
        <authorList>
            <consortium name="The Broad Institute Genome Sequencing Platform"/>
            <person name="Earl A."/>
            <person name="Ward D."/>
            <person name="Feldgarden M."/>
            <person name="Gevers D."/>
            <person name="Morotomi M."/>
            <person name="Walker B."/>
            <person name="Young S.K."/>
            <person name="Zeng Q."/>
            <person name="Gargeya S."/>
            <person name="Fitzgerald M."/>
            <person name="Haas B."/>
            <person name="Abouelleil A."/>
            <person name="Alvarado L."/>
            <person name="Arachchi H.M."/>
            <person name="Berlin A.M."/>
            <person name="Chapman S.B."/>
            <person name="Goldberg J."/>
            <person name="Griggs A."/>
            <person name="Gujja S."/>
            <person name="Hansen M."/>
            <person name="Howarth C."/>
            <person name="Imamovic A."/>
            <person name="Larimer J."/>
            <person name="McCowen C."/>
            <person name="Montmayeur A."/>
            <person name="Murphy C."/>
            <person name="Neiman D."/>
            <person name="Pearson M."/>
            <person name="Priest M."/>
            <person name="Roberts A."/>
            <person name="Saif S."/>
            <person name="Shea T."/>
            <person name="Sisk P."/>
            <person name="Sykes S."/>
            <person name="Wortman J."/>
            <person name="Nusbaum C."/>
            <person name="Birren B."/>
        </authorList>
    </citation>
    <scope>NUCLEOTIDE SEQUENCE [LARGE SCALE GENOMIC DNA]</scope>
    <source>
        <strain evidence="3 4">YIT 11860</strain>
    </source>
</reference>
<dbReference type="Proteomes" id="UP000006044">
    <property type="component" value="Unassembled WGS sequence"/>
</dbReference>
<dbReference type="EMBL" id="ADLE01000007">
    <property type="protein sequence ID" value="EJZ65123.1"/>
    <property type="molecule type" value="Genomic_DNA"/>
</dbReference>
<accession>K0X1A0</accession>
<dbReference type="PANTHER" id="PTHR34512">
    <property type="entry name" value="CELL SURFACE PROTEIN"/>
    <property type="match status" value="1"/>
</dbReference>
<evidence type="ECO:0000313" key="4">
    <source>
        <dbReference type="Proteomes" id="UP000006044"/>
    </source>
</evidence>
<evidence type="ECO:0000259" key="2">
    <source>
        <dbReference type="Pfam" id="PF13360"/>
    </source>
</evidence>
<sequence>MKRIYLSLSLLLLVIIGSRAANFKFAFLTDIHITAGDSIPYNDLARSVNQINDTPGIEFAIVSGDITNIGDRQSMEVVKSLLDRLNVEYHIIPGNHETKWSESGVTDFARVFGSERFKFEHDGILFMGVNSGPIIRMADGHVAPQDIDWIKTELDKAGKEKPVIFITHYPLQPGDVDNWYDVTDAIRPYNIRLVMGGHYHKYMQLEYDGIPGILCRSNLRAKEKTGGYSLCEVTPDSIFIYEHKIGNVPTRKGAYSMTGMNYPKSNAGYPRPDYSVNKEFPQVSEQWLVRSGYEIFSSPAYWDKKVYVGDDSGAISCYSATDGRKQWSFKSDMRIIGTPAADKNVVVFGSADMNIYGLNASDGRLLWKINTEAPVLGAVTIRNGIAYIGGSDHKFRAIDIKSGTVVWSYDGVEGYIETKPLVYDNLVIFGAWDKNLYALDKKTGKEVWKWHEGKPGRFYSAAAVWPVAANGKVFIADPERVLTAIDASTGKTVWRTKESMVRETVGLSEDKRRIYSKTMNDSVVCYSTTTDFPEKIWASNVGFGYEHAPSMPVEKEGVVFGSTKNGLMFGLDAHTGKVLWKHKVGNSLISTLVPLSKNKCLFTATGGEIGLLVIDYKINKHK</sequence>
<dbReference type="eggNOG" id="COG1520">
    <property type="taxonomic scope" value="Bacteria"/>
</dbReference>
<dbReference type="SUPFAM" id="SSF56300">
    <property type="entry name" value="Metallo-dependent phosphatases"/>
    <property type="match status" value="1"/>
</dbReference>
<feature type="domain" description="Calcineurin-like phosphoesterase" evidence="1">
    <location>
        <begin position="23"/>
        <end position="202"/>
    </location>
</feature>
<protein>
    <submittedName>
        <fullName evidence="3">Uncharacterized protein</fullName>
    </submittedName>
</protein>
<dbReference type="eggNOG" id="COG1409">
    <property type="taxonomic scope" value="Bacteria"/>
</dbReference>
<name>K0X1A0_9BACT</name>
<dbReference type="InterPro" id="IPR015943">
    <property type="entry name" value="WD40/YVTN_repeat-like_dom_sf"/>
</dbReference>
<dbReference type="InterPro" id="IPR002372">
    <property type="entry name" value="PQQ_rpt_dom"/>
</dbReference>
<dbReference type="InterPro" id="IPR004843">
    <property type="entry name" value="Calcineurin-like_PHP"/>
</dbReference>
<comment type="caution">
    <text evidence="3">The sequence shown here is derived from an EMBL/GenBank/DDBJ whole genome shotgun (WGS) entry which is preliminary data.</text>
</comment>
<dbReference type="AlphaFoldDB" id="K0X1A0"/>
<dbReference type="OrthoDB" id="9816081at2"/>
<dbReference type="Pfam" id="PF13360">
    <property type="entry name" value="PQQ_2"/>
    <property type="match status" value="2"/>
</dbReference>
<dbReference type="PATRIC" id="fig|742726.3.peg.915"/>
<dbReference type="Gene3D" id="3.60.21.10">
    <property type="match status" value="1"/>
</dbReference>
<organism evidence="3 4">
    <name type="scientific">Barnesiella intestinihominis YIT 11860</name>
    <dbReference type="NCBI Taxonomy" id="742726"/>
    <lineage>
        <taxon>Bacteria</taxon>
        <taxon>Pseudomonadati</taxon>
        <taxon>Bacteroidota</taxon>
        <taxon>Bacteroidia</taxon>
        <taxon>Bacteroidales</taxon>
        <taxon>Barnesiellaceae</taxon>
        <taxon>Barnesiella</taxon>
    </lineage>
</organism>
<dbReference type="SMART" id="SM00564">
    <property type="entry name" value="PQQ"/>
    <property type="match status" value="6"/>
</dbReference>
<dbReference type="HOGENOM" id="CLU_030401_0_0_10"/>
<evidence type="ECO:0000259" key="1">
    <source>
        <dbReference type="Pfam" id="PF00149"/>
    </source>
</evidence>
<feature type="domain" description="Pyrrolo-quinoline quinone repeat" evidence="2">
    <location>
        <begin position="312"/>
        <end position="449"/>
    </location>
</feature>
<dbReference type="InterPro" id="IPR011047">
    <property type="entry name" value="Quinoprotein_ADH-like_sf"/>
</dbReference>
<dbReference type="Pfam" id="PF00149">
    <property type="entry name" value="Metallophos"/>
    <property type="match status" value="1"/>
</dbReference>
<dbReference type="GO" id="GO:0016787">
    <property type="term" value="F:hydrolase activity"/>
    <property type="evidence" value="ECO:0007669"/>
    <property type="project" value="InterPro"/>
</dbReference>
<dbReference type="SUPFAM" id="SSF50998">
    <property type="entry name" value="Quinoprotein alcohol dehydrogenase-like"/>
    <property type="match status" value="1"/>
</dbReference>
<dbReference type="InterPro" id="IPR018391">
    <property type="entry name" value="PQQ_b-propeller_rpt"/>
</dbReference>
<dbReference type="PANTHER" id="PTHR34512:SF30">
    <property type="entry name" value="OUTER MEMBRANE PROTEIN ASSEMBLY FACTOR BAMB"/>
    <property type="match status" value="1"/>
</dbReference>
<dbReference type="Gene3D" id="2.130.10.10">
    <property type="entry name" value="YVTN repeat-like/Quinoprotein amine dehydrogenase"/>
    <property type="match status" value="2"/>
</dbReference>
<dbReference type="RefSeq" id="WP_008861347.1">
    <property type="nucleotide sequence ID" value="NZ_JH815203.1"/>
</dbReference>
<evidence type="ECO:0000313" key="3">
    <source>
        <dbReference type="EMBL" id="EJZ65123.1"/>
    </source>
</evidence>
<feature type="domain" description="Pyrrolo-quinoline quinone repeat" evidence="2">
    <location>
        <begin position="534"/>
        <end position="610"/>
    </location>
</feature>
<proteinExistence type="predicted"/>